<evidence type="ECO:0000313" key="3">
    <source>
        <dbReference type="Proteomes" id="UP000321491"/>
    </source>
</evidence>
<dbReference type="RefSeq" id="WP_146937587.1">
    <property type="nucleotide sequence ID" value="NZ_BJXW01000015.1"/>
</dbReference>
<name>A0A511UXQ4_9BACI</name>
<sequence length="62" mass="6864">MKKITKLFLTSVVLLMMITGFATITSAETLNKGTPLTNENTKEESQLQGLPTKLYKGSFQNI</sequence>
<comment type="caution">
    <text evidence="2">The sequence shown here is derived from an EMBL/GenBank/DDBJ whole genome shotgun (WGS) entry which is preliminary data.</text>
</comment>
<evidence type="ECO:0000313" key="2">
    <source>
        <dbReference type="EMBL" id="GEN31417.1"/>
    </source>
</evidence>
<protein>
    <submittedName>
        <fullName evidence="2">Uncharacterized protein</fullName>
    </submittedName>
</protein>
<gene>
    <name evidence="2" type="ORF">CQU01_16550</name>
</gene>
<reference evidence="2 3" key="1">
    <citation type="submission" date="2019-07" db="EMBL/GenBank/DDBJ databases">
        <title>Whole genome shotgun sequence of Cerasibacillus quisquiliarum NBRC 102429.</title>
        <authorList>
            <person name="Hosoyama A."/>
            <person name="Uohara A."/>
            <person name="Ohji S."/>
            <person name="Ichikawa N."/>
        </authorList>
    </citation>
    <scope>NUCLEOTIDE SEQUENCE [LARGE SCALE GENOMIC DNA]</scope>
    <source>
        <strain evidence="2 3">NBRC 102429</strain>
    </source>
</reference>
<organism evidence="2 3">
    <name type="scientific">Cerasibacillus quisquiliarum</name>
    <dbReference type="NCBI Taxonomy" id="227865"/>
    <lineage>
        <taxon>Bacteria</taxon>
        <taxon>Bacillati</taxon>
        <taxon>Bacillota</taxon>
        <taxon>Bacilli</taxon>
        <taxon>Bacillales</taxon>
        <taxon>Bacillaceae</taxon>
        <taxon>Cerasibacillus</taxon>
    </lineage>
</organism>
<evidence type="ECO:0000256" key="1">
    <source>
        <dbReference type="SAM" id="SignalP"/>
    </source>
</evidence>
<keyword evidence="1" id="KW-0732">Signal</keyword>
<feature type="chain" id="PRO_5039304195" evidence="1">
    <location>
        <begin position="23"/>
        <end position="62"/>
    </location>
</feature>
<keyword evidence="3" id="KW-1185">Reference proteome</keyword>
<dbReference type="Proteomes" id="UP000321491">
    <property type="component" value="Unassembled WGS sequence"/>
</dbReference>
<feature type="signal peptide" evidence="1">
    <location>
        <begin position="1"/>
        <end position="22"/>
    </location>
</feature>
<dbReference type="AlphaFoldDB" id="A0A511UXQ4"/>
<dbReference type="EMBL" id="BJXW01000015">
    <property type="protein sequence ID" value="GEN31417.1"/>
    <property type="molecule type" value="Genomic_DNA"/>
</dbReference>
<accession>A0A511UXQ4</accession>
<proteinExistence type="predicted"/>